<sequence>GNRLPRSVAPFILVHFDENMNFFERVLNLLIESVVMSMYDYDMVPQIQTLLEHYFPGMPKGVDLYRNYSLLLLNSHFAMDGMYPLLPNQVEIGTLAARPPQPLSKDLREFVDGAEHGIIYFSLGSVAKSTDIPRTQM</sequence>
<dbReference type="SUPFAM" id="SSF53756">
    <property type="entry name" value="UDP-Glycosyltransferase/glycogen phosphorylase"/>
    <property type="match status" value="1"/>
</dbReference>
<name>A0AAV2RLU0_MEGNR</name>
<feature type="non-terminal residue" evidence="4">
    <location>
        <position position="1"/>
    </location>
</feature>
<protein>
    <recommendedName>
        <fullName evidence="6">UDP-glucuronosyltransferase</fullName>
    </recommendedName>
</protein>
<comment type="similarity">
    <text evidence="1">Belongs to the UDP-glycosyltransferase family.</text>
</comment>
<evidence type="ECO:0000256" key="3">
    <source>
        <dbReference type="ARBA" id="ARBA00022679"/>
    </source>
</evidence>
<dbReference type="PANTHER" id="PTHR48043:SF159">
    <property type="entry name" value="EG:EG0003.4 PROTEIN-RELATED"/>
    <property type="match status" value="1"/>
</dbReference>
<organism evidence="4 5">
    <name type="scientific">Meganyctiphanes norvegica</name>
    <name type="common">Northern krill</name>
    <name type="synonym">Thysanopoda norvegica</name>
    <dbReference type="NCBI Taxonomy" id="48144"/>
    <lineage>
        <taxon>Eukaryota</taxon>
        <taxon>Metazoa</taxon>
        <taxon>Ecdysozoa</taxon>
        <taxon>Arthropoda</taxon>
        <taxon>Crustacea</taxon>
        <taxon>Multicrustacea</taxon>
        <taxon>Malacostraca</taxon>
        <taxon>Eumalacostraca</taxon>
        <taxon>Eucarida</taxon>
        <taxon>Euphausiacea</taxon>
        <taxon>Euphausiidae</taxon>
        <taxon>Meganyctiphanes</taxon>
    </lineage>
</organism>
<dbReference type="GO" id="GO:0008194">
    <property type="term" value="F:UDP-glycosyltransferase activity"/>
    <property type="evidence" value="ECO:0007669"/>
    <property type="project" value="InterPro"/>
</dbReference>
<gene>
    <name evidence="4" type="ORF">MNOR_LOCUS26702</name>
</gene>
<comment type="caution">
    <text evidence="4">The sequence shown here is derived from an EMBL/GenBank/DDBJ whole genome shotgun (WGS) entry which is preliminary data.</text>
</comment>
<evidence type="ECO:0000256" key="1">
    <source>
        <dbReference type="ARBA" id="ARBA00009995"/>
    </source>
</evidence>
<reference evidence="4 5" key="1">
    <citation type="submission" date="2024-05" db="EMBL/GenBank/DDBJ databases">
        <authorList>
            <person name="Wallberg A."/>
        </authorList>
    </citation>
    <scope>NUCLEOTIDE SEQUENCE [LARGE SCALE GENOMIC DNA]</scope>
</reference>
<accession>A0AAV2RLU0</accession>
<dbReference type="PANTHER" id="PTHR48043">
    <property type="entry name" value="EG:EG0003.4 PROTEIN-RELATED"/>
    <property type="match status" value="1"/>
</dbReference>
<dbReference type="EMBL" id="CAXKWB010027032">
    <property type="protein sequence ID" value="CAL4131159.1"/>
    <property type="molecule type" value="Genomic_DNA"/>
</dbReference>
<keyword evidence="2" id="KW-0328">Glycosyltransferase</keyword>
<evidence type="ECO:0008006" key="6">
    <source>
        <dbReference type="Google" id="ProtNLM"/>
    </source>
</evidence>
<dbReference type="Pfam" id="PF00201">
    <property type="entry name" value="UDPGT"/>
    <property type="match status" value="1"/>
</dbReference>
<dbReference type="AlphaFoldDB" id="A0AAV2RLU0"/>
<keyword evidence="5" id="KW-1185">Reference proteome</keyword>
<proteinExistence type="inferred from homology"/>
<dbReference type="InterPro" id="IPR050271">
    <property type="entry name" value="UDP-glycosyltransferase"/>
</dbReference>
<evidence type="ECO:0000313" key="4">
    <source>
        <dbReference type="EMBL" id="CAL4131159.1"/>
    </source>
</evidence>
<feature type="non-terminal residue" evidence="4">
    <location>
        <position position="137"/>
    </location>
</feature>
<evidence type="ECO:0000256" key="2">
    <source>
        <dbReference type="ARBA" id="ARBA00022676"/>
    </source>
</evidence>
<evidence type="ECO:0000313" key="5">
    <source>
        <dbReference type="Proteomes" id="UP001497623"/>
    </source>
</evidence>
<keyword evidence="3" id="KW-0808">Transferase</keyword>
<dbReference type="InterPro" id="IPR002213">
    <property type="entry name" value="UDP_glucos_trans"/>
</dbReference>
<dbReference type="Proteomes" id="UP001497623">
    <property type="component" value="Unassembled WGS sequence"/>
</dbReference>